<dbReference type="RefSeq" id="WP_390328671.1">
    <property type="nucleotide sequence ID" value="NZ_JBHRTP010000071.1"/>
</dbReference>
<dbReference type="CDD" id="cd02042">
    <property type="entry name" value="ParAB_family"/>
    <property type="match status" value="1"/>
</dbReference>
<evidence type="ECO:0000313" key="2">
    <source>
        <dbReference type="EMBL" id="MFC3110228.1"/>
    </source>
</evidence>
<dbReference type="SUPFAM" id="SSF52540">
    <property type="entry name" value="P-loop containing nucleoside triphosphate hydrolases"/>
    <property type="match status" value="1"/>
</dbReference>
<dbReference type="Proteomes" id="UP001595530">
    <property type="component" value="Unassembled WGS sequence"/>
</dbReference>
<dbReference type="InterPro" id="IPR050678">
    <property type="entry name" value="DNA_Partitioning_ATPase"/>
</dbReference>
<comment type="caution">
    <text evidence="2">The sequence shown here is derived from an EMBL/GenBank/DDBJ whole genome shotgun (WGS) entry which is preliminary data.</text>
</comment>
<keyword evidence="3" id="KW-1185">Reference proteome</keyword>
<proteinExistence type="predicted"/>
<feature type="domain" description="CobQ/CobB/MinD/ParA nucleotide binding" evidence="1">
    <location>
        <begin position="6"/>
        <end position="193"/>
    </location>
</feature>
<dbReference type="PANTHER" id="PTHR13696:SF96">
    <property type="entry name" value="COBQ_COBB_MIND_PARA NUCLEOTIDE BINDING DOMAIN-CONTAINING PROTEIN"/>
    <property type="match status" value="1"/>
</dbReference>
<sequence length="226" mass="24099">MRAKIIAVTNQKGGCGKTNIAVNLAGTMVRRGHKVKLIDADPQGTATIWVNNADPDSPIQIEVNGLGRVAGSVTKEIKKYVDDYDVIIVDCPPAADSPVPQSMMLVSDLALIPIIPNPGDLWAAQDILELASRCSESNDALNVRLVASIVRANLALTKAALEQMASMREGMPLMKARINQRAAYAEAMISGDSVHILGSSAKAAIEEFENLTNDVSLVLGLKKGRK</sequence>
<evidence type="ECO:0000313" key="3">
    <source>
        <dbReference type="Proteomes" id="UP001595530"/>
    </source>
</evidence>
<dbReference type="Pfam" id="PF01656">
    <property type="entry name" value="CbiA"/>
    <property type="match status" value="1"/>
</dbReference>
<dbReference type="PANTHER" id="PTHR13696">
    <property type="entry name" value="P-LOOP CONTAINING NUCLEOSIDE TRIPHOSPHATE HYDROLASE"/>
    <property type="match status" value="1"/>
</dbReference>
<dbReference type="Gene3D" id="3.40.50.300">
    <property type="entry name" value="P-loop containing nucleotide triphosphate hydrolases"/>
    <property type="match status" value="1"/>
</dbReference>
<reference evidence="3" key="1">
    <citation type="journal article" date="2019" name="Int. J. Syst. Evol. Microbiol.">
        <title>The Global Catalogue of Microorganisms (GCM) 10K type strain sequencing project: providing services to taxonomists for standard genome sequencing and annotation.</title>
        <authorList>
            <consortium name="The Broad Institute Genomics Platform"/>
            <consortium name="The Broad Institute Genome Sequencing Center for Infectious Disease"/>
            <person name="Wu L."/>
            <person name="Ma J."/>
        </authorList>
    </citation>
    <scope>NUCLEOTIDE SEQUENCE [LARGE SCALE GENOMIC DNA]</scope>
    <source>
        <strain evidence="3">KCTC 42986</strain>
    </source>
</reference>
<evidence type="ECO:0000259" key="1">
    <source>
        <dbReference type="Pfam" id="PF01656"/>
    </source>
</evidence>
<dbReference type="EMBL" id="JBHRTP010000071">
    <property type="protein sequence ID" value="MFC3110228.1"/>
    <property type="molecule type" value="Genomic_DNA"/>
</dbReference>
<gene>
    <name evidence="2" type="ORF">ACFOFO_20065</name>
</gene>
<protein>
    <submittedName>
        <fullName evidence="2">AAA family ATPase</fullName>
    </submittedName>
</protein>
<organism evidence="2 3">
    <name type="scientific">Undibacterium arcticum</name>
    <dbReference type="NCBI Taxonomy" id="1762892"/>
    <lineage>
        <taxon>Bacteria</taxon>
        <taxon>Pseudomonadati</taxon>
        <taxon>Pseudomonadota</taxon>
        <taxon>Betaproteobacteria</taxon>
        <taxon>Burkholderiales</taxon>
        <taxon>Oxalobacteraceae</taxon>
        <taxon>Undibacterium</taxon>
    </lineage>
</organism>
<dbReference type="PIRSF" id="PIRSF009320">
    <property type="entry name" value="Nuc_binding_HP_1000"/>
    <property type="match status" value="1"/>
</dbReference>
<accession>A0ABV7F548</accession>
<dbReference type="InterPro" id="IPR002586">
    <property type="entry name" value="CobQ/CobB/MinD/ParA_Nub-bd_dom"/>
</dbReference>
<dbReference type="InterPro" id="IPR027417">
    <property type="entry name" value="P-loop_NTPase"/>
</dbReference>
<name>A0ABV7F548_9BURK</name>